<feature type="transmembrane region" description="Helical" evidence="1">
    <location>
        <begin position="55"/>
        <end position="76"/>
    </location>
</feature>
<evidence type="ECO:0000313" key="2">
    <source>
        <dbReference type="EMBL" id="KAK4131376.1"/>
    </source>
</evidence>
<dbReference type="Proteomes" id="UP001304895">
    <property type="component" value="Unassembled WGS sequence"/>
</dbReference>
<protein>
    <submittedName>
        <fullName evidence="2">Uncharacterized protein</fullName>
    </submittedName>
</protein>
<proteinExistence type="predicted"/>
<gene>
    <name evidence="2" type="ORF">BT67DRAFT_158740</name>
</gene>
<keyword evidence="3" id="KW-1185">Reference proteome</keyword>
<name>A0AAN6ZB02_9PEZI</name>
<comment type="caution">
    <text evidence="2">The sequence shown here is derived from an EMBL/GenBank/DDBJ whole genome shotgun (WGS) entry which is preliminary data.</text>
</comment>
<sequence>MSSIRLFFFFPFSPFFLLSLGRGFVLGSGHVRASGQASGQDGAGRAGQGRARQGVYIKALLFVVGFSSFSFCLLYIHLFTHPSVRPSIWRRGEHYGFFFLLGKGGGVVCFVRLGFG</sequence>
<evidence type="ECO:0000313" key="3">
    <source>
        <dbReference type="Proteomes" id="UP001304895"/>
    </source>
</evidence>
<keyword evidence="1" id="KW-0472">Membrane</keyword>
<organism evidence="2 3">
    <name type="scientific">Trichocladium antarcticum</name>
    <dbReference type="NCBI Taxonomy" id="1450529"/>
    <lineage>
        <taxon>Eukaryota</taxon>
        <taxon>Fungi</taxon>
        <taxon>Dikarya</taxon>
        <taxon>Ascomycota</taxon>
        <taxon>Pezizomycotina</taxon>
        <taxon>Sordariomycetes</taxon>
        <taxon>Sordariomycetidae</taxon>
        <taxon>Sordariales</taxon>
        <taxon>Chaetomiaceae</taxon>
        <taxon>Trichocladium</taxon>
    </lineage>
</organism>
<reference evidence="2" key="1">
    <citation type="journal article" date="2023" name="Mol. Phylogenet. Evol.">
        <title>Genome-scale phylogeny and comparative genomics of the fungal order Sordariales.</title>
        <authorList>
            <person name="Hensen N."/>
            <person name="Bonometti L."/>
            <person name="Westerberg I."/>
            <person name="Brannstrom I.O."/>
            <person name="Guillou S."/>
            <person name="Cros-Aarteil S."/>
            <person name="Calhoun S."/>
            <person name="Haridas S."/>
            <person name="Kuo A."/>
            <person name="Mondo S."/>
            <person name="Pangilinan J."/>
            <person name="Riley R."/>
            <person name="LaButti K."/>
            <person name="Andreopoulos B."/>
            <person name="Lipzen A."/>
            <person name="Chen C."/>
            <person name="Yan M."/>
            <person name="Daum C."/>
            <person name="Ng V."/>
            <person name="Clum A."/>
            <person name="Steindorff A."/>
            <person name="Ohm R.A."/>
            <person name="Martin F."/>
            <person name="Silar P."/>
            <person name="Natvig D.O."/>
            <person name="Lalanne C."/>
            <person name="Gautier V."/>
            <person name="Ament-Velasquez S.L."/>
            <person name="Kruys A."/>
            <person name="Hutchinson M.I."/>
            <person name="Powell A.J."/>
            <person name="Barry K."/>
            <person name="Miller A.N."/>
            <person name="Grigoriev I.V."/>
            <person name="Debuchy R."/>
            <person name="Gladieux P."/>
            <person name="Hiltunen Thoren M."/>
            <person name="Johannesson H."/>
        </authorList>
    </citation>
    <scope>NUCLEOTIDE SEQUENCE</scope>
    <source>
        <strain evidence="2">CBS 123565</strain>
    </source>
</reference>
<dbReference type="EMBL" id="MU853425">
    <property type="protein sequence ID" value="KAK4131376.1"/>
    <property type="molecule type" value="Genomic_DNA"/>
</dbReference>
<reference evidence="2" key="2">
    <citation type="submission" date="2023-05" db="EMBL/GenBank/DDBJ databases">
        <authorList>
            <consortium name="Lawrence Berkeley National Laboratory"/>
            <person name="Steindorff A."/>
            <person name="Hensen N."/>
            <person name="Bonometti L."/>
            <person name="Westerberg I."/>
            <person name="Brannstrom I.O."/>
            <person name="Guillou S."/>
            <person name="Cros-Aarteil S."/>
            <person name="Calhoun S."/>
            <person name="Haridas S."/>
            <person name="Kuo A."/>
            <person name="Mondo S."/>
            <person name="Pangilinan J."/>
            <person name="Riley R."/>
            <person name="Labutti K."/>
            <person name="Andreopoulos B."/>
            <person name="Lipzen A."/>
            <person name="Chen C."/>
            <person name="Yanf M."/>
            <person name="Daum C."/>
            <person name="Ng V."/>
            <person name="Clum A."/>
            <person name="Ohm R."/>
            <person name="Martin F."/>
            <person name="Silar P."/>
            <person name="Natvig D."/>
            <person name="Lalanne C."/>
            <person name="Gautier V."/>
            <person name="Ament-Velasquez S.L."/>
            <person name="Kruys A."/>
            <person name="Hutchinson M.I."/>
            <person name="Powell A.J."/>
            <person name="Barry K."/>
            <person name="Miller A.N."/>
            <person name="Grigoriev I.V."/>
            <person name="Debuchy R."/>
            <person name="Gladieux P."/>
            <person name="Thoren M.H."/>
            <person name="Johannesson H."/>
        </authorList>
    </citation>
    <scope>NUCLEOTIDE SEQUENCE</scope>
    <source>
        <strain evidence="2">CBS 123565</strain>
    </source>
</reference>
<evidence type="ECO:0000256" key="1">
    <source>
        <dbReference type="SAM" id="Phobius"/>
    </source>
</evidence>
<accession>A0AAN6ZB02</accession>
<keyword evidence="1" id="KW-1133">Transmembrane helix</keyword>
<feature type="transmembrane region" description="Helical" evidence="1">
    <location>
        <begin position="97"/>
        <end position="115"/>
    </location>
</feature>
<dbReference type="AlphaFoldDB" id="A0AAN6ZB02"/>
<keyword evidence="1" id="KW-0812">Transmembrane</keyword>